<evidence type="ECO:0000256" key="1">
    <source>
        <dbReference type="SAM" id="MobiDB-lite"/>
    </source>
</evidence>
<dbReference type="CDD" id="cd00077">
    <property type="entry name" value="HDc"/>
    <property type="match status" value="1"/>
</dbReference>
<feature type="transmembrane region" description="Helical" evidence="2">
    <location>
        <begin position="511"/>
        <end position="532"/>
    </location>
</feature>
<evidence type="ECO:0000313" key="5">
    <source>
        <dbReference type="Proteomes" id="UP000217265"/>
    </source>
</evidence>
<feature type="transmembrane region" description="Helical" evidence="2">
    <location>
        <begin position="446"/>
        <end position="461"/>
    </location>
</feature>
<feature type="transmembrane region" description="Helical" evidence="2">
    <location>
        <begin position="473"/>
        <end position="491"/>
    </location>
</feature>
<keyword evidence="4" id="KW-0378">Hydrolase</keyword>
<dbReference type="RefSeq" id="WP_096054901.1">
    <property type="nucleotide sequence ID" value="NZ_CP023344.1"/>
</dbReference>
<feature type="domain" description="HD" evidence="3">
    <location>
        <begin position="561"/>
        <end position="731"/>
    </location>
</feature>
<feature type="transmembrane region" description="Helical" evidence="2">
    <location>
        <begin position="367"/>
        <end position="387"/>
    </location>
</feature>
<dbReference type="KEGG" id="vbh:CMV30_04475"/>
<organism evidence="4 5">
    <name type="scientific">Nibricoccus aquaticus</name>
    <dbReference type="NCBI Taxonomy" id="2576891"/>
    <lineage>
        <taxon>Bacteria</taxon>
        <taxon>Pseudomonadati</taxon>
        <taxon>Verrucomicrobiota</taxon>
        <taxon>Opitutia</taxon>
        <taxon>Opitutales</taxon>
        <taxon>Opitutaceae</taxon>
        <taxon>Nibricoccus</taxon>
    </lineage>
</organism>
<protein>
    <submittedName>
        <fullName evidence="4">Phosphohydrolase</fullName>
    </submittedName>
</protein>
<evidence type="ECO:0000313" key="4">
    <source>
        <dbReference type="EMBL" id="ATC63269.1"/>
    </source>
</evidence>
<evidence type="ECO:0000259" key="3">
    <source>
        <dbReference type="PROSITE" id="PS51831"/>
    </source>
</evidence>
<dbReference type="InterPro" id="IPR011621">
    <property type="entry name" value="Metal-dep_PHydrolase_7TM_intra"/>
</dbReference>
<keyword evidence="2" id="KW-1133">Transmembrane helix</keyword>
<dbReference type="PANTHER" id="PTHR36442">
    <property type="entry name" value="CYCLIC-DI-AMP PHOSPHODIESTERASE PGPH"/>
    <property type="match status" value="1"/>
</dbReference>
<feature type="region of interest" description="Disordered" evidence="1">
    <location>
        <begin position="671"/>
        <end position="697"/>
    </location>
</feature>
<keyword evidence="2" id="KW-0472">Membrane</keyword>
<dbReference type="PROSITE" id="PS51831">
    <property type="entry name" value="HD"/>
    <property type="match status" value="1"/>
</dbReference>
<dbReference type="Pfam" id="PF07697">
    <property type="entry name" value="7TMR-HDED"/>
    <property type="match status" value="1"/>
</dbReference>
<name>A0A290Q3M9_9BACT</name>
<gene>
    <name evidence="4" type="ORF">CMV30_04475</name>
</gene>
<dbReference type="Gene3D" id="1.10.3210.10">
    <property type="entry name" value="Hypothetical protein af1432"/>
    <property type="match status" value="1"/>
</dbReference>
<dbReference type="InterPro" id="IPR011624">
    <property type="entry name" value="Metal-dep_PHydrolase_7TM_extra"/>
</dbReference>
<dbReference type="GO" id="GO:0016787">
    <property type="term" value="F:hydrolase activity"/>
    <property type="evidence" value="ECO:0007669"/>
    <property type="project" value="UniProtKB-KW"/>
</dbReference>
<dbReference type="PANTHER" id="PTHR36442:SF1">
    <property type="entry name" value="CYCLIC-DI-AMP PHOSPHODIESTERASE PGPH"/>
    <property type="match status" value="1"/>
</dbReference>
<dbReference type="EMBL" id="CP023344">
    <property type="protein sequence ID" value="ATC63269.1"/>
    <property type="molecule type" value="Genomic_DNA"/>
</dbReference>
<dbReference type="AlphaFoldDB" id="A0A290Q3M9"/>
<feature type="transmembrane region" description="Helical" evidence="2">
    <location>
        <begin position="399"/>
        <end position="420"/>
    </location>
</feature>
<evidence type="ECO:0000256" key="2">
    <source>
        <dbReference type="SAM" id="Phobius"/>
    </source>
</evidence>
<keyword evidence="5" id="KW-1185">Reference proteome</keyword>
<dbReference type="SMART" id="SM00471">
    <property type="entry name" value="HDc"/>
    <property type="match status" value="1"/>
</dbReference>
<sequence>MSLIDKLKALPGGASRPLRMRKTADVSGTVEFLETSHLVTILIFIATVAAIVLISFVGVSTVNLPVLPNQLSAVRITASAPFEYTSQEKTRFNREQARTRVPRVYQLELTHLQRFQGHIRELLAQLETFESTHAQTIQADARRAALTPIVEAFDAKGPYRASVDDVLTLINATDAKTRFKLVEEGLLALRDLYQEGIQDGRLAGGINAPGSVTIFQITRPNGDVVQRPVQSMEEALTFLRINLTAEGVGRDVSLALFRIFRNGLVPNLTFDAAASTRLQEQVLQELQPVVVSVQQGQTIIEPGTRVTDEQYEMLEAHRNYLMKNEETRIEEGLQLFGRVLLVLAMLAASAVYIRLEDRETLQSNGRLGLLALVVISNLALVRLTFWLGELPYFVQNANAASVLPYIAPTALAPLIVAILIDAGSAIFMALFISIFTSVIYGNRLDVLVITFLASMVGIFCCRQVRRRGDVVRAAAYGGFTVAIFAGLIGFIDQLSFLTPPHLIPKQMLAGLGTGILTGVIVAGVLPVIEGLFKRTTDITLLELTDFNHPLLRLMQIEAPGTYHHSLIVAQLSENAANAIGANPLLARVCALFHDIGKTKKPEYFTENQRDRANPHDENNPSLSALIIKAHVKDGIDLAVKHKLPRAVLDVIQQHHGTSLIRYFFQRALGDKRPASNAPGTRPPASDTRPPFQSLPGLEPARVCETTYRYDGPRPQFKESAIIHLADGVEAASRSLRKVTPQHLGELIDQIFKDRIEDGQLDEAPVTLEELNKIKSSFTFTLLNMLHSRVSYNQPGEDSAPAPKAQPAT</sequence>
<reference evidence="4 5" key="1">
    <citation type="submission" date="2017-09" db="EMBL/GenBank/DDBJ databases">
        <title>Complete genome sequence of Verrucomicrobial strain HZ-65, isolated from freshwater.</title>
        <authorList>
            <person name="Choi A."/>
        </authorList>
    </citation>
    <scope>NUCLEOTIDE SEQUENCE [LARGE SCALE GENOMIC DNA]</scope>
    <source>
        <strain evidence="4 5">HZ-65</strain>
    </source>
</reference>
<dbReference type="InterPro" id="IPR052722">
    <property type="entry name" value="PgpH_phosphodiesterase"/>
</dbReference>
<dbReference type="InterPro" id="IPR003607">
    <property type="entry name" value="HD/PDEase_dom"/>
</dbReference>
<proteinExistence type="predicted"/>
<feature type="transmembrane region" description="Helical" evidence="2">
    <location>
        <begin position="38"/>
        <end position="59"/>
    </location>
</feature>
<dbReference type="Pfam" id="PF07698">
    <property type="entry name" value="7TM-7TMR_HD"/>
    <property type="match status" value="1"/>
</dbReference>
<dbReference type="InterPro" id="IPR006674">
    <property type="entry name" value="HD_domain"/>
</dbReference>
<dbReference type="Proteomes" id="UP000217265">
    <property type="component" value="Chromosome"/>
</dbReference>
<dbReference type="InterPro" id="IPR006675">
    <property type="entry name" value="HDIG_dom"/>
</dbReference>
<dbReference type="SUPFAM" id="SSF109604">
    <property type="entry name" value="HD-domain/PDEase-like"/>
    <property type="match status" value="1"/>
</dbReference>
<feature type="transmembrane region" description="Helical" evidence="2">
    <location>
        <begin position="335"/>
        <end position="355"/>
    </location>
</feature>
<keyword evidence="2" id="KW-0812">Transmembrane</keyword>
<accession>A0A290Q3M9</accession>
<dbReference type="NCBIfam" id="TIGR00277">
    <property type="entry name" value="HDIG"/>
    <property type="match status" value="1"/>
</dbReference>
<dbReference type="OrthoDB" id="9806952at2"/>
<dbReference type="Pfam" id="PF01966">
    <property type="entry name" value="HD"/>
    <property type="match status" value="1"/>
</dbReference>